<protein>
    <submittedName>
        <fullName evidence="1">Uncharacterized protein</fullName>
    </submittedName>
</protein>
<reference evidence="1" key="1">
    <citation type="submission" date="2016-10" db="EMBL/GenBank/DDBJ databases">
        <authorList>
            <person name="de Groot N.N."/>
        </authorList>
    </citation>
    <scope>NUCLEOTIDE SEQUENCE</scope>
</reference>
<gene>
    <name evidence="1" type="ORF">MNB_SV-14-400</name>
</gene>
<accession>A0A1W1CNP9</accession>
<proteinExistence type="predicted"/>
<organism evidence="1">
    <name type="scientific">hydrothermal vent metagenome</name>
    <dbReference type="NCBI Taxonomy" id="652676"/>
    <lineage>
        <taxon>unclassified sequences</taxon>
        <taxon>metagenomes</taxon>
        <taxon>ecological metagenomes</taxon>
    </lineage>
</organism>
<dbReference type="EMBL" id="FPHN01000225">
    <property type="protein sequence ID" value="SFV67322.1"/>
    <property type="molecule type" value="Genomic_DNA"/>
</dbReference>
<evidence type="ECO:0000313" key="1">
    <source>
        <dbReference type="EMBL" id="SFV67322.1"/>
    </source>
</evidence>
<dbReference type="AlphaFoldDB" id="A0A1W1CNP9"/>
<sequence>MSSGWGCQHLTTFEEHKEWCRLLKHKCKPGCKGCVLYGKFLFTQENSFLEESSEPRVKKNRLDNPLG</sequence>
<name>A0A1W1CNP9_9ZZZZ</name>